<organism evidence="17 18">
    <name type="scientific">Winmispira thermophila (strain ATCC 700085 / DSM 6578 / Z-1203)</name>
    <name type="common">Spirochaeta thermophila</name>
    <dbReference type="NCBI Taxonomy" id="869211"/>
    <lineage>
        <taxon>Bacteria</taxon>
        <taxon>Pseudomonadati</taxon>
        <taxon>Spirochaetota</taxon>
        <taxon>Spirochaetia</taxon>
        <taxon>Winmispirales</taxon>
        <taxon>Winmispiraceae</taxon>
        <taxon>Winmispira</taxon>
    </lineage>
</organism>
<dbReference type="GO" id="GO:0006189">
    <property type="term" value="P:'de novo' IMP biosynthetic process"/>
    <property type="evidence" value="ECO:0007669"/>
    <property type="project" value="UniProtKB-UniRule"/>
</dbReference>
<evidence type="ECO:0000313" key="17">
    <source>
        <dbReference type="EMBL" id="AEJ61559.1"/>
    </source>
</evidence>
<dbReference type="InterPro" id="IPR020562">
    <property type="entry name" value="PRibGlycinamide_synth_N"/>
</dbReference>
<dbReference type="Gene3D" id="3.30.1490.20">
    <property type="entry name" value="ATP-grasp fold, A domain"/>
    <property type="match status" value="1"/>
</dbReference>
<keyword evidence="10" id="KW-0464">Manganese</keyword>
<dbReference type="OrthoDB" id="9807240at2"/>
<name>G0GFE5_WINT7</name>
<dbReference type="SUPFAM" id="SSF56059">
    <property type="entry name" value="Glutathione synthetase ATP-binding domain-like"/>
    <property type="match status" value="1"/>
</dbReference>
<dbReference type="InterPro" id="IPR011761">
    <property type="entry name" value="ATP-grasp"/>
</dbReference>
<dbReference type="GO" id="GO:0005524">
    <property type="term" value="F:ATP binding"/>
    <property type="evidence" value="ECO:0007669"/>
    <property type="project" value="UniProtKB-UniRule"/>
</dbReference>
<dbReference type="HAMAP" id="MF_00138">
    <property type="entry name" value="GARS"/>
    <property type="match status" value="1"/>
</dbReference>
<evidence type="ECO:0000313" key="18">
    <source>
        <dbReference type="Proteomes" id="UP000007254"/>
    </source>
</evidence>
<comment type="similarity">
    <text evidence="11 14">Belongs to the GARS family.</text>
</comment>
<dbReference type="GO" id="GO:0009113">
    <property type="term" value="P:purine nucleobase biosynthetic process"/>
    <property type="evidence" value="ECO:0007669"/>
    <property type="project" value="InterPro"/>
</dbReference>
<gene>
    <name evidence="14" type="primary">purD</name>
    <name evidence="17" type="ordered locus">Spith_1294</name>
</gene>
<dbReference type="STRING" id="869211.Spith_1294"/>
<evidence type="ECO:0000256" key="3">
    <source>
        <dbReference type="ARBA" id="ARBA00005174"/>
    </source>
</evidence>
<dbReference type="PROSITE" id="PS50975">
    <property type="entry name" value="ATP_GRASP"/>
    <property type="match status" value="1"/>
</dbReference>
<accession>G0GFE5</accession>
<dbReference type="Gene3D" id="3.30.470.20">
    <property type="entry name" value="ATP-grasp fold, B domain"/>
    <property type="match status" value="1"/>
</dbReference>
<dbReference type="Pfam" id="PF01071">
    <property type="entry name" value="GARS_A"/>
    <property type="match status" value="1"/>
</dbReference>
<dbReference type="FunFam" id="3.40.50.20:FF:000006">
    <property type="entry name" value="Phosphoribosylamine--glycine ligase, chloroplastic"/>
    <property type="match status" value="1"/>
</dbReference>
<dbReference type="GO" id="GO:0046872">
    <property type="term" value="F:metal ion binding"/>
    <property type="evidence" value="ECO:0007669"/>
    <property type="project" value="UniProtKB-KW"/>
</dbReference>
<dbReference type="AlphaFoldDB" id="G0GFE5"/>
<evidence type="ECO:0000256" key="6">
    <source>
        <dbReference type="ARBA" id="ARBA00022723"/>
    </source>
</evidence>
<dbReference type="InterPro" id="IPR020561">
    <property type="entry name" value="PRibGlycinamid_synth_ATP-grasp"/>
</dbReference>
<reference evidence="17 18" key="1">
    <citation type="submission" date="2011-06" db="EMBL/GenBank/DDBJ databases">
        <title>The complete genome of Spirochaeta thermophila DSM 6578.</title>
        <authorList>
            <consortium name="US DOE Joint Genome Institute (JGI-PGF)"/>
            <person name="Lucas S."/>
            <person name="Lapidus A."/>
            <person name="Bruce D."/>
            <person name="Goodwin L."/>
            <person name="Pitluck S."/>
            <person name="Peters L."/>
            <person name="Kyrpides N."/>
            <person name="Mavromatis K."/>
            <person name="Ivanova N."/>
            <person name="Mikailova N."/>
            <person name="Pagani I."/>
            <person name="Chertkov O."/>
            <person name="Detter J.C."/>
            <person name="Tapia R."/>
            <person name="Han C."/>
            <person name="Land M."/>
            <person name="Hauser L."/>
            <person name="Markowitz V."/>
            <person name="Cheng J.-F."/>
            <person name="Hugenholtz P."/>
            <person name="Woyke T."/>
            <person name="Wu D."/>
            <person name="Spring S."/>
            <person name="Merkhoffer B."/>
            <person name="Schneider S."/>
            <person name="Klenk H.-P."/>
            <person name="Eisen J.A."/>
        </authorList>
    </citation>
    <scope>NUCLEOTIDE SEQUENCE [LARGE SCALE GENOMIC DNA]</scope>
    <source>
        <strain evidence="18">ATCC 700085 / DSM 6578 / Z-1203</strain>
    </source>
</reference>
<comment type="catalytic activity">
    <reaction evidence="14">
        <text>5-phospho-beta-D-ribosylamine + glycine + ATP = N(1)-(5-phospho-beta-D-ribosyl)glycinamide + ADP + phosphate + H(+)</text>
        <dbReference type="Rhea" id="RHEA:17453"/>
        <dbReference type="ChEBI" id="CHEBI:15378"/>
        <dbReference type="ChEBI" id="CHEBI:30616"/>
        <dbReference type="ChEBI" id="CHEBI:43474"/>
        <dbReference type="ChEBI" id="CHEBI:57305"/>
        <dbReference type="ChEBI" id="CHEBI:58681"/>
        <dbReference type="ChEBI" id="CHEBI:143788"/>
        <dbReference type="ChEBI" id="CHEBI:456216"/>
        <dbReference type="EC" id="6.3.4.13"/>
    </reaction>
</comment>
<dbReference type="InterPro" id="IPR013815">
    <property type="entry name" value="ATP_grasp_subdomain_1"/>
</dbReference>
<dbReference type="InterPro" id="IPR000115">
    <property type="entry name" value="PRibGlycinamide_synth"/>
</dbReference>
<dbReference type="Proteomes" id="UP000007254">
    <property type="component" value="Chromosome"/>
</dbReference>
<keyword evidence="7 15" id="KW-0547">Nucleotide-binding</keyword>
<dbReference type="EMBL" id="CP002903">
    <property type="protein sequence ID" value="AEJ61559.1"/>
    <property type="molecule type" value="Genomic_DNA"/>
</dbReference>
<evidence type="ECO:0000256" key="5">
    <source>
        <dbReference type="ARBA" id="ARBA00022598"/>
    </source>
</evidence>
<dbReference type="EC" id="6.3.4.13" evidence="4 14"/>
<evidence type="ECO:0000256" key="1">
    <source>
        <dbReference type="ARBA" id="ARBA00001936"/>
    </source>
</evidence>
<dbReference type="SUPFAM" id="SSF52440">
    <property type="entry name" value="PreATP-grasp domain"/>
    <property type="match status" value="1"/>
</dbReference>
<dbReference type="Gene3D" id="3.90.600.10">
    <property type="entry name" value="Phosphoribosylglycinamide synthetase, C-terminal domain"/>
    <property type="match status" value="1"/>
</dbReference>
<evidence type="ECO:0000256" key="7">
    <source>
        <dbReference type="ARBA" id="ARBA00022741"/>
    </source>
</evidence>
<evidence type="ECO:0000256" key="14">
    <source>
        <dbReference type="HAMAP-Rule" id="MF_00138"/>
    </source>
</evidence>
<dbReference type="Pfam" id="PF02844">
    <property type="entry name" value="GARS_N"/>
    <property type="match status" value="1"/>
</dbReference>
<evidence type="ECO:0000256" key="13">
    <source>
        <dbReference type="ARBA" id="ARBA00042864"/>
    </source>
</evidence>
<sequence>MKVMVIGSGGREHALAWKFARSNQVEEVLCVPGNGGTARMEKARNLSLLTFEEMVAKAEEEGVGLVMVGPETPLVEGVADRFQKAGIPVIGPPASSARLEGSKAFAKEFMRRYGVATADYLITDSLPEALKFAQRSDYPLVIKADGLAAGKGVTIVQNREEAERILRAYMEERIFGEAGTTVVLEEFLEGVEASILSITDGTTIIPFLSAKDHKPIGEGNTGPNTGGMGVIAPNPAVTEEIFEDFKRSVMHPTLEGIQKEGWDFRGIIFFGLMITSKGVKLLEYNVRFGDPETQALLPMLTTDLVDLSLACWERALTHVRLSWEAACSCCVVAASDGYPGPYEKGYPIHGLDHVEHTVFIAGAEEREGVLYTSGGRVLAVTATGATLGEAREKAYRDMEKISFTGMYYRRDIGI</sequence>
<evidence type="ECO:0000259" key="16">
    <source>
        <dbReference type="PROSITE" id="PS50975"/>
    </source>
</evidence>
<protein>
    <recommendedName>
        <fullName evidence="4 14">Phosphoribosylamine--glycine ligase</fullName>
        <ecNumber evidence="4 14">6.3.4.13</ecNumber>
    </recommendedName>
    <alternativeName>
        <fullName evidence="14">GARS</fullName>
    </alternativeName>
    <alternativeName>
        <fullName evidence="12 14">Glycinamide ribonucleotide synthetase</fullName>
    </alternativeName>
    <alternativeName>
        <fullName evidence="13 14">Phosphoribosylglycinamide synthetase</fullName>
    </alternativeName>
</protein>
<proteinExistence type="inferred from homology"/>
<dbReference type="RefSeq" id="WP_014624899.1">
    <property type="nucleotide sequence ID" value="NC_017583.1"/>
</dbReference>
<dbReference type="SUPFAM" id="SSF51246">
    <property type="entry name" value="Rudiment single hybrid motif"/>
    <property type="match status" value="1"/>
</dbReference>
<evidence type="ECO:0000256" key="8">
    <source>
        <dbReference type="ARBA" id="ARBA00022755"/>
    </source>
</evidence>
<dbReference type="KEGG" id="stq:Spith_1294"/>
<keyword evidence="9 15" id="KW-0067">ATP-binding</keyword>
<evidence type="ECO:0000256" key="2">
    <source>
        <dbReference type="ARBA" id="ARBA00001946"/>
    </source>
</evidence>
<dbReference type="UniPathway" id="UPA00074">
    <property type="reaction ID" value="UER00125"/>
</dbReference>
<comment type="cofactor">
    <cofactor evidence="1">
        <name>Mn(2+)</name>
        <dbReference type="ChEBI" id="CHEBI:29035"/>
    </cofactor>
</comment>
<feature type="domain" description="ATP-grasp" evidence="16">
    <location>
        <begin position="107"/>
        <end position="313"/>
    </location>
</feature>
<dbReference type="SMART" id="SM01209">
    <property type="entry name" value="GARS_A"/>
    <property type="match status" value="1"/>
</dbReference>
<evidence type="ECO:0000256" key="10">
    <source>
        <dbReference type="ARBA" id="ARBA00023211"/>
    </source>
</evidence>
<dbReference type="HOGENOM" id="CLU_027420_3_1_12"/>
<dbReference type="Pfam" id="PF02843">
    <property type="entry name" value="GARS_C"/>
    <property type="match status" value="1"/>
</dbReference>
<keyword evidence="6" id="KW-0479">Metal-binding</keyword>
<dbReference type="InterPro" id="IPR020560">
    <property type="entry name" value="PRibGlycinamide_synth_C-dom"/>
</dbReference>
<dbReference type="PANTHER" id="PTHR43472:SF1">
    <property type="entry name" value="PHOSPHORIBOSYLAMINE--GLYCINE LIGASE, CHLOROPLASTIC"/>
    <property type="match status" value="1"/>
</dbReference>
<dbReference type="NCBIfam" id="TIGR00877">
    <property type="entry name" value="purD"/>
    <property type="match status" value="1"/>
</dbReference>
<evidence type="ECO:0000256" key="12">
    <source>
        <dbReference type="ARBA" id="ARBA00042242"/>
    </source>
</evidence>
<keyword evidence="18" id="KW-1185">Reference proteome</keyword>
<evidence type="ECO:0000256" key="9">
    <source>
        <dbReference type="ARBA" id="ARBA00022840"/>
    </source>
</evidence>
<evidence type="ECO:0000256" key="15">
    <source>
        <dbReference type="PROSITE-ProRule" id="PRU00409"/>
    </source>
</evidence>
<dbReference type="PROSITE" id="PS00184">
    <property type="entry name" value="GARS"/>
    <property type="match status" value="1"/>
</dbReference>
<comment type="cofactor">
    <cofactor evidence="2">
        <name>Mg(2+)</name>
        <dbReference type="ChEBI" id="CHEBI:18420"/>
    </cofactor>
</comment>
<dbReference type="InterPro" id="IPR011054">
    <property type="entry name" value="Rudment_hybrid_motif"/>
</dbReference>
<dbReference type="InterPro" id="IPR016185">
    <property type="entry name" value="PreATP-grasp_dom_sf"/>
</dbReference>
<dbReference type="SMART" id="SM01210">
    <property type="entry name" value="GARS_C"/>
    <property type="match status" value="1"/>
</dbReference>
<evidence type="ECO:0000256" key="11">
    <source>
        <dbReference type="ARBA" id="ARBA00038345"/>
    </source>
</evidence>
<evidence type="ECO:0000256" key="4">
    <source>
        <dbReference type="ARBA" id="ARBA00013255"/>
    </source>
</evidence>
<comment type="pathway">
    <text evidence="3 14">Purine metabolism; IMP biosynthesis via de novo pathway; N(1)-(5-phospho-D-ribosyl)glycinamide from 5-phospho-alpha-D-ribose 1-diphosphate: step 2/2.</text>
</comment>
<dbReference type="InterPro" id="IPR020559">
    <property type="entry name" value="PRibGlycinamide_synth_CS"/>
</dbReference>
<dbReference type="GO" id="GO:0004637">
    <property type="term" value="F:phosphoribosylamine-glycine ligase activity"/>
    <property type="evidence" value="ECO:0007669"/>
    <property type="project" value="UniProtKB-UniRule"/>
</dbReference>
<keyword evidence="8 14" id="KW-0658">Purine biosynthesis</keyword>
<dbReference type="InterPro" id="IPR037123">
    <property type="entry name" value="PRibGlycinamide_synth_C_sf"/>
</dbReference>
<dbReference type="PANTHER" id="PTHR43472">
    <property type="entry name" value="PHOSPHORIBOSYLAMINE--GLYCINE LIGASE"/>
    <property type="match status" value="1"/>
</dbReference>
<keyword evidence="5 14" id="KW-0436">Ligase</keyword>
<dbReference type="Gene3D" id="3.40.50.20">
    <property type="match status" value="1"/>
</dbReference>